<dbReference type="EMBL" id="CP030041">
    <property type="protein sequence ID" value="AWW28678.1"/>
    <property type="molecule type" value="Genomic_DNA"/>
</dbReference>
<keyword evidence="2 4" id="KW-0378">Hydrolase</keyword>
<dbReference type="Pfam" id="PF17132">
    <property type="entry name" value="Glyco_hydro_106"/>
    <property type="match status" value="1"/>
</dbReference>
<dbReference type="SUPFAM" id="SSF49785">
    <property type="entry name" value="Galactose-binding domain-like"/>
    <property type="match status" value="1"/>
</dbReference>
<dbReference type="RefSeq" id="WP_112782100.1">
    <property type="nucleotide sequence ID" value="NZ_CP030041.1"/>
</dbReference>
<evidence type="ECO:0000256" key="2">
    <source>
        <dbReference type="ARBA" id="ARBA00022801"/>
    </source>
</evidence>
<feature type="chain" id="PRO_5016285134" evidence="3">
    <location>
        <begin position="24"/>
        <end position="979"/>
    </location>
</feature>
<evidence type="ECO:0000256" key="1">
    <source>
        <dbReference type="ARBA" id="ARBA00022729"/>
    </source>
</evidence>
<organism evidence="4 5">
    <name type="scientific">Echinicola strongylocentroti</name>
    <dbReference type="NCBI Taxonomy" id="1795355"/>
    <lineage>
        <taxon>Bacteria</taxon>
        <taxon>Pseudomonadati</taxon>
        <taxon>Bacteroidota</taxon>
        <taxon>Cytophagia</taxon>
        <taxon>Cytophagales</taxon>
        <taxon>Cyclobacteriaceae</taxon>
        <taxon>Echinicola</taxon>
    </lineage>
</organism>
<dbReference type="AlphaFoldDB" id="A0A2Z4IDV7"/>
<evidence type="ECO:0000313" key="5">
    <source>
        <dbReference type="Proteomes" id="UP000248688"/>
    </source>
</evidence>
<dbReference type="PANTHER" id="PTHR43817">
    <property type="entry name" value="GLYCOSYL HYDROLASE"/>
    <property type="match status" value="1"/>
</dbReference>
<dbReference type="InterPro" id="IPR008979">
    <property type="entry name" value="Galactose-bd-like_sf"/>
</dbReference>
<dbReference type="KEGG" id="est:DN752_00150"/>
<feature type="signal peptide" evidence="3">
    <location>
        <begin position="1"/>
        <end position="23"/>
    </location>
</feature>
<dbReference type="Proteomes" id="UP000248688">
    <property type="component" value="Chromosome"/>
</dbReference>
<dbReference type="NCBIfam" id="NF045579">
    <property type="entry name" value="rhamnoside_JR"/>
    <property type="match status" value="1"/>
</dbReference>
<dbReference type="GO" id="GO:0016787">
    <property type="term" value="F:hydrolase activity"/>
    <property type="evidence" value="ECO:0007669"/>
    <property type="project" value="UniProtKB-KW"/>
</dbReference>
<evidence type="ECO:0000313" key="4">
    <source>
        <dbReference type="EMBL" id="AWW28678.1"/>
    </source>
</evidence>
<sequence>MIVFSKKILLLFILHLVFFHAYAYGTKQNDRRNLAKSDTLTHSFKSPSTKYGVNCWWWWLNGNVDKEAITKDLEAMKSRNFQGAMIFDAGGHNQRGNKDIPAGPLFGGNEWNDLFVFALEEAERLGLTIGFNIQSGWNLGGPRVTPQYSAKQLTYSELVVSPDQDSLVLKQPKSRKGFYEDVAILAFPISEDFKSASPIYDLDYKLGVHELGGSAPDTRFLLDNTMRNPRDSALAIPYKVKLKEVRNISGTLKPNGLLDWKVPEGKWVILRIGYTCTDAEVSTSSGAWQGNVLDYMSKEAFGFYWADVVDPILEAADGHVGKTLKFMETDSWECGGMNWTTNFDQEFKAYRGYSLDRYLPIIAGYVVEDMETSLSFLADFRKTIADLVANNHYAEFQKRAHKIDMGIQPESAGPHAGPMDGIKNYGFSDIVMCEFWSPSPHRPLENNRFFVKQASSAAHIYGKKIVGAESFTTIGPHWNDELWHDQKSAFDQAICAGLNRVYFHTFTSSPSSMGMPGQEYFAGTHINPQITWWDQSSAFIDYMHRIQSVVQDGEFVADVLYYYGDHIPNIFPYKRADPAGARFGYDYDVTDETIFLKLKVNKGEVVVPSGLSYKVLVLPDHKVLSLSNLMKVKSLLEEGATIISQKPDKMVSLTGGTEGKEAFESIVSAIWGDNIPLKGEKKVGNGTLAWGWTAKDYLRSKGITEDFGVDKYNENNVDYIHYTLDKKEIYFVTNTTTQRISLKPRFRVKGKQPEIWNPISGEIMEAKAFRQNNNHTTVPLTLDPYGAVFVVFNKETTIKQGEEHRNYSDFPILQSITGSWNVYFDPKYKGEGNVEFTTLLDWSEHPNKKIKYYSGPAVYKKEFKLDFIPLKQERYYLELGSVKDVGIAEINMNGKNKGIVWTKPFRVDITDAIRNGKNTLEIKVVNSWFNRVAGEELEEVIDPYTNTNIMLINDYRGNPRETIPLEKSGLLGPVRIVKE</sequence>
<dbReference type="Gene3D" id="2.60.120.260">
    <property type="entry name" value="Galactose-binding domain-like"/>
    <property type="match status" value="1"/>
</dbReference>
<protein>
    <submittedName>
        <fullName evidence="4">Glycoside hydrolase</fullName>
    </submittedName>
</protein>
<accession>A0A2Z4IDV7</accession>
<dbReference type="OrthoDB" id="9761519at2"/>
<gene>
    <name evidence="4" type="ORF">DN752_00150</name>
</gene>
<keyword evidence="5" id="KW-1185">Reference proteome</keyword>
<dbReference type="PANTHER" id="PTHR43817:SF1">
    <property type="entry name" value="HYDROLASE, FAMILY 43, PUTATIVE (AFU_ORTHOLOGUE AFUA_3G01660)-RELATED"/>
    <property type="match status" value="1"/>
</dbReference>
<name>A0A2Z4IDV7_9BACT</name>
<proteinExistence type="predicted"/>
<reference evidence="4 5" key="1">
    <citation type="submission" date="2018-06" db="EMBL/GenBank/DDBJ databases">
        <title>Echinicola strongylocentroti sp. nov., isolated from a sea urchin Strongylocentrotus intermedius.</title>
        <authorList>
            <person name="Bae S.S."/>
        </authorList>
    </citation>
    <scope>NUCLEOTIDE SEQUENCE [LARGE SCALE GENOMIC DNA]</scope>
    <source>
        <strain evidence="4 5">MEBiC08714</strain>
    </source>
</reference>
<keyword evidence="1 3" id="KW-0732">Signal</keyword>
<evidence type="ECO:0000256" key="3">
    <source>
        <dbReference type="SAM" id="SignalP"/>
    </source>
</evidence>